<dbReference type="GeneID" id="89228711"/>
<comment type="subcellular location">
    <subcellularLocation>
        <location evidence="1">Membrane</location>
        <topology evidence="1">Multi-pass membrane protein</topology>
    </subcellularLocation>
</comment>
<dbReference type="Pfam" id="PF02361">
    <property type="entry name" value="CbiQ"/>
    <property type="match status" value="1"/>
</dbReference>
<dbReference type="EMBL" id="CP131061">
    <property type="protein sequence ID" value="WNY27484.1"/>
    <property type="molecule type" value="Genomic_DNA"/>
</dbReference>
<accession>A0AA96ZW95</accession>
<evidence type="ECO:0000313" key="7">
    <source>
        <dbReference type="Proteomes" id="UP001304970"/>
    </source>
</evidence>
<feature type="transmembrane region" description="Helical" evidence="5">
    <location>
        <begin position="141"/>
        <end position="161"/>
    </location>
</feature>
<keyword evidence="2 5" id="KW-0812">Transmembrane</keyword>
<feature type="transmembrane region" description="Helical" evidence="5">
    <location>
        <begin position="21"/>
        <end position="38"/>
    </location>
</feature>
<evidence type="ECO:0000256" key="5">
    <source>
        <dbReference type="SAM" id="Phobius"/>
    </source>
</evidence>
<dbReference type="PANTHER" id="PTHR33514:SF13">
    <property type="entry name" value="PROTEIN ABCI12, CHLOROPLASTIC"/>
    <property type="match status" value="1"/>
</dbReference>
<evidence type="ECO:0000313" key="6">
    <source>
        <dbReference type="EMBL" id="WNY27484.1"/>
    </source>
</evidence>
<feature type="transmembrane region" description="Helical" evidence="5">
    <location>
        <begin position="74"/>
        <end position="97"/>
    </location>
</feature>
<feature type="transmembrane region" description="Helical" evidence="5">
    <location>
        <begin position="278"/>
        <end position="301"/>
    </location>
</feature>
<evidence type="ECO:0000256" key="4">
    <source>
        <dbReference type="ARBA" id="ARBA00023136"/>
    </source>
</evidence>
<dbReference type="CDD" id="cd16914">
    <property type="entry name" value="EcfT"/>
    <property type="match status" value="1"/>
</dbReference>
<evidence type="ECO:0000256" key="3">
    <source>
        <dbReference type="ARBA" id="ARBA00022989"/>
    </source>
</evidence>
<dbReference type="RefSeq" id="WP_338097457.1">
    <property type="nucleotide sequence ID" value="NZ_CP131061.1"/>
</dbReference>
<name>A0AA96ZW95_9EURY</name>
<dbReference type="InterPro" id="IPR003339">
    <property type="entry name" value="ABC/ECF_trnsptr_transmembrane"/>
</dbReference>
<dbReference type="Proteomes" id="UP001304970">
    <property type="component" value="Chromosome"/>
</dbReference>
<sequence>MVYKKFLTYESGKSLFHKLDPRTKIIALMVISLIIFSQRFFSGLIFISILLLICVFVSRVPFRKLILSVKPMFFFIFLVFLLHFLFTSDPFAFHPFYDIRPAELMASGHNIYVNPDMPLTVSVVAAPVVTFRFLSPSFYSFFTGLGVALKFLLLILFAALMTATTKESDIIQGIDKLVRPLLPKKTGLTSHDLAVMIFLSIRFIPLLITTGEQITTSASSRGFEIKKHPVRYIRILSAGLVSSIIRFSDDVSFAMENRGYTGTRRTYMNELKMKPKDAVFLTIFAVICFLFFAFAILFFIYSAGYM</sequence>
<protein>
    <submittedName>
        <fullName evidence="6">Energy-coupling factor transporter transmembrane protein EcfT</fullName>
    </submittedName>
</protein>
<dbReference type="AlphaFoldDB" id="A0AA96ZW95"/>
<reference evidence="6 7" key="1">
    <citation type="submission" date="2023-07" db="EMBL/GenBank/DDBJ databases">
        <title>Closed genome sequence of Methanosarcinaceae archaeon Am2.</title>
        <authorList>
            <person name="Poehlein A."/>
            <person name="Protasov E."/>
            <person name="Platt K."/>
            <person name="Reeh H."/>
            <person name="Daniel R."/>
            <person name="Brune A."/>
        </authorList>
    </citation>
    <scope>NUCLEOTIDE SEQUENCE [LARGE SCALE GENOMIC DNA]</scope>
    <source>
        <strain evidence="6 7">Am2</strain>
    </source>
</reference>
<dbReference type="GO" id="GO:0005886">
    <property type="term" value="C:plasma membrane"/>
    <property type="evidence" value="ECO:0007669"/>
    <property type="project" value="TreeGrafter"/>
</dbReference>
<evidence type="ECO:0000256" key="2">
    <source>
        <dbReference type="ARBA" id="ARBA00022692"/>
    </source>
</evidence>
<gene>
    <name evidence="6" type="primary">ecfT_2</name>
    <name evidence="6" type="ORF">MsAm2_12840</name>
</gene>
<proteinExistence type="predicted"/>
<evidence type="ECO:0000256" key="1">
    <source>
        <dbReference type="ARBA" id="ARBA00004141"/>
    </source>
</evidence>
<keyword evidence="7" id="KW-1185">Reference proteome</keyword>
<organism evidence="6 7">
    <name type="scientific">Methanolapillus ohkumae</name>
    <dbReference type="NCBI Taxonomy" id="3028298"/>
    <lineage>
        <taxon>Archaea</taxon>
        <taxon>Methanobacteriati</taxon>
        <taxon>Methanobacteriota</taxon>
        <taxon>Stenosarchaea group</taxon>
        <taxon>Methanomicrobia</taxon>
        <taxon>Methanosarcinales</taxon>
        <taxon>Methanosarcinaceae</taxon>
        <taxon>Methanolapillus</taxon>
    </lineage>
</organism>
<dbReference type="PANTHER" id="PTHR33514">
    <property type="entry name" value="PROTEIN ABCI12, CHLOROPLASTIC"/>
    <property type="match status" value="1"/>
</dbReference>
<keyword evidence="4 5" id="KW-0472">Membrane</keyword>
<keyword evidence="3 5" id="KW-1133">Transmembrane helix</keyword>